<dbReference type="AlphaFoldDB" id="A0A9P4GRS3"/>
<sequence length="550" mass="61088">MTALKTADELYNDLKSKEMLQGWDMLIAYRQKEVNEMLVARHTEILSKNPAWNLFSFEVPFDDEATHEKKIKKYDIKYETPTLSFLSSNPQQIQLLFKCSGSWVVNQVGANPWIFPDDCYMRCVTDFIHVVGDVGAGDMKPATSNQVGLTESGTTNQSHVAINLPKCVAQFVNGKGEPIIAMNIGGGDIALRDFISRWGFKYHLTGVSTTAPDATTTKLIPKQFVMTLYIGNDAESSALLMWINLEGLNMAGHMPDKKPDNPGAPNQLPSQSRQSTLLFTLDGQNEIFPLPKDSNAAVYISYDAFFVKLIRDHMTASGYMNIAVEAKGAGTEGMVITANPPSTTVTWPAWAPDGTENNNGDRHCDGCTFDLKDTTLTIELSKKSPKLSLSHTVENIKTWIVRWKRNHTIAADTVSSSDLYRNDETGLLTFNFSIAATGLWKNAGNNERFKLEFNLSNNWGVGISNPNWNASSGLHQWWSKWFGNALPGLPKGMVDVTVALPDLHTDFKAIDYFLETNLLFPGQHVFQPGSIPDGLYFPHDFVVTGNVQKK</sequence>
<proteinExistence type="predicted"/>
<dbReference type="OrthoDB" id="5083627at2759"/>
<evidence type="ECO:0000313" key="1">
    <source>
        <dbReference type="EMBL" id="KAF1850560.1"/>
    </source>
</evidence>
<gene>
    <name evidence="1" type="ORF">K460DRAFT_400617</name>
</gene>
<comment type="caution">
    <text evidence="1">The sequence shown here is derived from an EMBL/GenBank/DDBJ whole genome shotgun (WGS) entry which is preliminary data.</text>
</comment>
<dbReference type="GeneID" id="63853593"/>
<evidence type="ECO:0000313" key="2">
    <source>
        <dbReference type="Proteomes" id="UP000800039"/>
    </source>
</evidence>
<keyword evidence="2" id="KW-1185">Reference proteome</keyword>
<name>A0A9P4GRS3_9PLEO</name>
<reference evidence="1" key="1">
    <citation type="submission" date="2020-01" db="EMBL/GenBank/DDBJ databases">
        <authorList>
            <consortium name="DOE Joint Genome Institute"/>
            <person name="Haridas S."/>
            <person name="Albert R."/>
            <person name="Binder M."/>
            <person name="Bloem J."/>
            <person name="Labutti K."/>
            <person name="Salamov A."/>
            <person name="Andreopoulos B."/>
            <person name="Baker S.E."/>
            <person name="Barry K."/>
            <person name="Bills G."/>
            <person name="Bluhm B.H."/>
            <person name="Cannon C."/>
            <person name="Castanera R."/>
            <person name="Culley D.E."/>
            <person name="Daum C."/>
            <person name="Ezra D."/>
            <person name="Gonzalez J.B."/>
            <person name="Henrissat B."/>
            <person name="Kuo A."/>
            <person name="Liang C."/>
            <person name="Lipzen A."/>
            <person name="Lutzoni F."/>
            <person name="Magnuson J."/>
            <person name="Mondo S."/>
            <person name="Nolan M."/>
            <person name="Ohm R."/>
            <person name="Pangilinan J."/>
            <person name="Park H.-J."/>
            <person name="Ramirez L."/>
            <person name="Alfaro M."/>
            <person name="Sun H."/>
            <person name="Tritt A."/>
            <person name="Yoshinaga Y."/>
            <person name="Zwiers L.-H."/>
            <person name="Turgeon B.G."/>
            <person name="Goodwin S.B."/>
            <person name="Spatafora J.W."/>
            <person name="Crous P.W."/>
            <person name="Grigoriev I.V."/>
        </authorList>
    </citation>
    <scope>NUCLEOTIDE SEQUENCE</scope>
    <source>
        <strain evidence="1">CBS 394.84</strain>
    </source>
</reference>
<protein>
    <submittedName>
        <fullName evidence="1">Uncharacterized protein</fullName>
    </submittedName>
</protein>
<dbReference type="Proteomes" id="UP000800039">
    <property type="component" value="Unassembled WGS sequence"/>
</dbReference>
<dbReference type="EMBL" id="ML976614">
    <property type="protein sequence ID" value="KAF1850560.1"/>
    <property type="molecule type" value="Genomic_DNA"/>
</dbReference>
<dbReference type="RefSeq" id="XP_040793123.1">
    <property type="nucleotide sequence ID" value="XM_040936343.1"/>
</dbReference>
<organism evidence="1 2">
    <name type="scientific">Cucurbitaria berberidis CBS 394.84</name>
    <dbReference type="NCBI Taxonomy" id="1168544"/>
    <lineage>
        <taxon>Eukaryota</taxon>
        <taxon>Fungi</taxon>
        <taxon>Dikarya</taxon>
        <taxon>Ascomycota</taxon>
        <taxon>Pezizomycotina</taxon>
        <taxon>Dothideomycetes</taxon>
        <taxon>Pleosporomycetidae</taxon>
        <taxon>Pleosporales</taxon>
        <taxon>Pleosporineae</taxon>
        <taxon>Cucurbitariaceae</taxon>
        <taxon>Cucurbitaria</taxon>
    </lineage>
</organism>
<accession>A0A9P4GRS3</accession>